<comment type="caution">
    <text evidence="5">The sequence shown here is derived from an EMBL/GenBank/DDBJ whole genome shotgun (WGS) entry which is preliminary data.</text>
</comment>
<evidence type="ECO:0000256" key="3">
    <source>
        <dbReference type="SAM" id="SignalP"/>
    </source>
</evidence>
<keyword evidence="1" id="KW-0863">Zinc-finger</keyword>
<proteinExistence type="predicted"/>
<keyword evidence="1" id="KW-0479">Metal-binding</keyword>
<evidence type="ECO:0000313" key="5">
    <source>
        <dbReference type="EMBL" id="GHP10609.1"/>
    </source>
</evidence>
<dbReference type="PROSITE" id="PS50089">
    <property type="entry name" value="ZF_RING_2"/>
    <property type="match status" value="1"/>
</dbReference>
<keyword evidence="3" id="KW-0732">Signal</keyword>
<feature type="compositionally biased region" description="Low complexity" evidence="2">
    <location>
        <begin position="167"/>
        <end position="179"/>
    </location>
</feature>
<keyword evidence="6" id="KW-1185">Reference proteome</keyword>
<feature type="domain" description="RING-type" evidence="4">
    <location>
        <begin position="207"/>
        <end position="249"/>
    </location>
</feature>
<reference evidence="5" key="1">
    <citation type="submission" date="2020-10" db="EMBL/GenBank/DDBJ databases">
        <title>Unveiling of a novel bifunctional photoreceptor, Dualchrome1, isolated from a cosmopolitan green alga.</title>
        <authorList>
            <person name="Suzuki S."/>
            <person name="Kawachi M."/>
        </authorList>
    </citation>
    <scope>NUCLEOTIDE SEQUENCE</scope>
    <source>
        <strain evidence="5">NIES 2893</strain>
    </source>
</reference>
<evidence type="ECO:0000256" key="2">
    <source>
        <dbReference type="SAM" id="MobiDB-lite"/>
    </source>
</evidence>
<protein>
    <recommendedName>
        <fullName evidence="4">RING-type domain-containing protein</fullName>
    </recommendedName>
</protein>
<dbReference type="Proteomes" id="UP000660262">
    <property type="component" value="Unassembled WGS sequence"/>
</dbReference>
<dbReference type="InterPro" id="IPR013083">
    <property type="entry name" value="Znf_RING/FYVE/PHD"/>
</dbReference>
<dbReference type="GO" id="GO:0008270">
    <property type="term" value="F:zinc ion binding"/>
    <property type="evidence" value="ECO:0007669"/>
    <property type="project" value="UniProtKB-KW"/>
</dbReference>
<sequence>MLTKVVALPPLPAFASFSLALLAASFSTMQAEALSVDGEGGEFALPFLSPRSFPTSTELLNKRMAPAPILNVKAVLDGDNKRARKTLFGPQCQFAWRSQNDKLKGTCARQRGKLRTLQGSASKVPTDLICLTASWCLFVAAALLLYAECLDCIEDYNTDDEDEDVLAGPSSGSTAPTSPWRRARKKRALRQRRDVTPRFLYPVEQECIVCMHSAPDLRFSPCGHGCICTTCFECLDANAADDVSCPLCREHIARVTLLDEAPSAPAQAV</sequence>
<evidence type="ECO:0000256" key="1">
    <source>
        <dbReference type="PROSITE-ProRule" id="PRU00175"/>
    </source>
</evidence>
<dbReference type="SUPFAM" id="SSF57850">
    <property type="entry name" value="RING/U-box"/>
    <property type="match status" value="1"/>
</dbReference>
<keyword evidence="1" id="KW-0862">Zinc</keyword>
<feature type="signal peptide" evidence="3">
    <location>
        <begin position="1"/>
        <end position="33"/>
    </location>
</feature>
<organism evidence="5 6">
    <name type="scientific">Pycnococcus provasolii</name>
    <dbReference type="NCBI Taxonomy" id="41880"/>
    <lineage>
        <taxon>Eukaryota</taxon>
        <taxon>Viridiplantae</taxon>
        <taxon>Chlorophyta</taxon>
        <taxon>Pseudoscourfieldiophyceae</taxon>
        <taxon>Pseudoscourfieldiales</taxon>
        <taxon>Pycnococcaceae</taxon>
        <taxon>Pycnococcus</taxon>
    </lineage>
</organism>
<dbReference type="AlphaFoldDB" id="A0A830I0M5"/>
<dbReference type="InterPro" id="IPR001841">
    <property type="entry name" value="Znf_RING"/>
</dbReference>
<accession>A0A830I0M5</accession>
<gene>
    <name evidence="5" type="ORF">PPROV_000934000</name>
</gene>
<name>A0A830I0M5_9CHLO</name>
<dbReference type="OrthoDB" id="1711136at2759"/>
<feature type="region of interest" description="Disordered" evidence="2">
    <location>
        <begin position="162"/>
        <end position="186"/>
    </location>
</feature>
<evidence type="ECO:0000313" key="6">
    <source>
        <dbReference type="Proteomes" id="UP000660262"/>
    </source>
</evidence>
<feature type="chain" id="PRO_5032310441" description="RING-type domain-containing protein" evidence="3">
    <location>
        <begin position="34"/>
        <end position="269"/>
    </location>
</feature>
<dbReference type="Gene3D" id="3.30.40.10">
    <property type="entry name" value="Zinc/RING finger domain, C3HC4 (zinc finger)"/>
    <property type="match status" value="1"/>
</dbReference>
<evidence type="ECO:0000259" key="4">
    <source>
        <dbReference type="PROSITE" id="PS50089"/>
    </source>
</evidence>
<dbReference type="EMBL" id="BNJQ01000030">
    <property type="protein sequence ID" value="GHP10609.1"/>
    <property type="molecule type" value="Genomic_DNA"/>
</dbReference>
<dbReference type="Pfam" id="PF13920">
    <property type="entry name" value="zf-C3HC4_3"/>
    <property type="match status" value="1"/>
</dbReference>